<name>A0A9W7F845_9STRA</name>
<keyword evidence="4" id="KW-1185">Reference proteome</keyword>
<organism evidence="3 4">
    <name type="scientific">Triparma retinervis</name>
    <dbReference type="NCBI Taxonomy" id="2557542"/>
    <lineage>
        <taxon>Eukaryota</taxon>
        <taxon>Sar</taxon>
        <taxon>Stramenopiles</taxon>
        <taxon>Ochrophyta</taxon>
        <taxon>Bolidophyceae</taxon>
        <taxon>Parmales</taxon>
        <taxon>Triparmaceae</taxon>
        <taxon>Triparma</taxon>
    </lineage>
</organism>
<dbReference type="Proteomes" id="UP001165082">
    <property type="component" value="Unassembled WGS sequence"/>
</dbReference>
<dbReference type="InterPro" id="IPR029041">
    <property type="entry name" value="FAD-linked_oxidoreductase-like"/>
</dbReference>
<dbReference type="EMBL" id="BRXZ01000182">
    <property type="protein sequence ID" value="GMI06865.1"/>
    <property type="molecule type" value="Genomic_DNA"/>
</dbReference>
<keyword evidence="2" id="KW-0472">Membrane</keyword>
<evidence type="ECO:0000313" key="3">
    <source>
        <dbReference type="EMBL" id="GMI06865.1"/>
    </source>
</evidence>
<comment type="caution">
    <text evidence="3">The sequence shown here is derived from an EMBL/GenBank/DDBJ whole genome shotgun (WGS) entry which is preliminary data.</text>
</comment>
<dbReference type="GO" id="GO:0016491">
    <property type="term" value="F:oxidoreductase activity"/>
    <property type="evidence" value="ECO:0007669"/>
    <property type="project" value="UniProtKB-KW"/>
</dbReference>
<dbReference type="Gene3D" id="3.20.20.220">
    <property type="match status" value="1"/>
</dbReference>
<evidence type="ECO:0000256" key="2">
    <source>
        <dbReference type="SAM" id="Phobius"/>
    </source>
</evidence>
<keyword evidence="2" id="KW-1133">Transmembrane helix</keyword>
<feature type="transmembrane region" description="Helical" evidence="2">
    <location>
        <begin position="358"/>
        <end position="374"/>
    </location>
</feature>
<evidence type="ECO:0000256" key="1">
    <source>
        <dbReference type="ARBA" id="ARBA00023002"/>
    </source>
</evidence>
<proteinExistence type="predicted"/>
<sequence>MPKRTLRDQLEDKTVPTFLFGCTPPRDGTDVVKAETACEKFASRSAVLATDGFIVYDIQDEAGRTKMERPFPFRKTLDPSWYGSLFPSRSGKGCMIYKCVVESSLEKFEKWLDDACEKFHHNSFVLVGAPTSSREYSGCGLKEASAVVKAKANASFGCVAIAERHTKKNNEHLNMMRKQNYGAEWFVTQGIFNPGPIIRMIRDYGELCRSLDVAPKKVILTFAPCGRQKTLTFIEWLGMHVPEDVKARILGAKTIGLEAGARDTGPVKESCRILQEVFKEVLAGIVGSGVPIGINVESLSIFKEEIDAAHRLFRDLQELMLNSRESPWAVKWYDIHKGGSAYDDIVLIEQEKELRKRHVFLAGLVMGTFGVWLGRKTAMKR</sequence>
<dbReference type="OrthoDB" id="40323at2759"/>
<gene>
    <name evidence="3" type="ORF">TrRE_jg10979</name>
</gene>
<protein>
    <submittedName>
        <fullName evidence="3">Uncharacterized protein</fullName>
    </submittedName>
</protein>
<accession>A0A9W7F845</accession>
<dbReference type="SUPFAM" id="SSF51730">
    <property type="entry name" value="FAD-linked oxidoreductase"/>
    <property type="match status" value="1"/>
</dbReference>
<reference evidence="3" key="1">
    <citation type="submission" date="2022-07" db="EMBL/GenBank/DDBJ databases">
        <title>Genome analysis of Parmales, a sister group of diatoms, reveals the evolutionary specialization of diatoms from phago-mixotrophs to photoautotrophs.</title>
        <authorList>
            <person name="Ban H."/>
            <person name="Sato S."/>
            <person name="Yoshikawa S."/>
            <person name="Kazumasa Y."/>
            <person name="Nakamura Y."/>
            <person name="Ichinomiya M."/>
            <person name="Saitoh K."/>
            <person name="Sato N."/>
            <person name="Blanc-Mathieu R."/>
            <person name="Endo H."/>
            <person name="Kuwata A."/>
            <person name="Ogata H."/>
        </authorList>
    </citation>
    <scope>NUCLEOTIDE SEQUENCE</scope>
</reference>
<keyword evidence="2" id="KW-0812">Transmembrane</keyword>
<evidence type="ECO:0000313" key="4">
    <source>
        <dbReference type="Proteomes" id="UP001165082"/>
    </source>
</evidence>
<dbReference type="AlphaFoldDB" id="A0A9W7F845"/>
<keyword evidence="1" id="KW-0560">Oxidoreductase</keyword>